<gene>
    <name evidence="2" type="ORF">MNBD_GAMMA20-316</name>
</gene>
<protein>
    <recommendedName>
        <fullName evidence="3">Lipoprotein</fullName>
    </recommendedName>
</protein>
<organism evidence="2">
    <name type="scientific">hydrothermal vent metagenome</name>
    <dbReference type="NCBI Taxonomy" id="652676"/>
    <lineage>
        <taxon>unclassified sequences</taxon>
        <taxon>metagenomes</taxon>
        <taxon>ecological metagenomes</taxon>
    </lineage>
</organism>
<accession>A0A3B1B2W6</accession>
<reference evidence="2" key="1">
    <citation type="submission" date="2018-06" db="EMBL/GenBank/DDBJ databases">
        <authorList>
            <person name="Zhirakovskaya E."/>
        </authorList>
    </citation>
    <scope>NUCLEOTIDE SEQUENCE</scope>
</reference>
<feature type="compositionally biased region" description="Basic and acidic residues" evidence="1">
    <location>
        <begin position="152"/>
        <end position="167"/>
    </location>
</feature>
<evidence type="ECO:0008006" key="3">
    <source>
        <dbReference type="Google" id="ProtNLM"/>
    </source>
</evidence>
<dbReference type="PROSITE" id="PS51257">
    <property type="entry name" value="PROKAR_LIPOPROTEIN"/>
    <property type="match status" value="1"/>
</dbReference>
<name>A0A3B1B2W6_9ZZZZ</name>
<proteinExistence type="predicted"/>
<evidence type="ECO:0000313" key="2">
    <source>
        <dbReference type="EMBL" id="VAX00595.1"/>
    </source>
</evidence>
<sequence>MWTYLKLIIVVASIALQGCATYGKISALPGDGQKLIYKDDRTILISEKYNTVSLVPKLEKIRSGQKGDFILTIDNKSLNSIQFSINNISANGYSSDIDEMSVLKIFSREELTNKEKNSQEIKGAWSGLGSVLYGLDAAEKSGTTSSYSAESTLKKHNERAEKSKEMGKNKLQELKLLVSENTITILPGEKMSGVIRIQLPKITEVRKDVLFVVNVDKEEHKLIFTQKKIDKENN</sequence>
<evidence type="ECO:0000256" key="1">
    <source>
        <dbReference type="SAM" id="MobiDB-lite"/>
    </source>
</evidence>
<feature type="region of interest" description="Disordered" evidence="1">
    <location>
        <begin position="145"/>
        <end position="167"/>
    </location>
</feature>
<dbReference type="EMBL" id="UOFU01000206">
    <property type="protein sequence ID" value="VAX00595.1"/>
    <property type="molecule type" value="Genomic_DNA"/>
</dbReference>
<dbReference type="AlphaFoldDB" id="A0A3B1B2W6"/>